<keyword evidence="9" id="KW-1185">Reference proteome</keyword>
<feature type="signal peptide" evidence="6">
    <location>
        <begin position="1"/>
        <end position="22"/>
    </location>
</feature>
<dbReference type="SUPFAM" id="SSF53807">
    <property type="entry name" value="Helical backbone' metal receptor"/>
    <property type="match status" value="1"/>
</dbReference>
<sequence length="315" mass="33919">MSKIKFSPARSAAIAMALFLSAGLNRPAAPQTITIEHAQGATQVPLNPQKVIVFNLETLDILDALGVNISGVPQTNTHLPSFLAKYRGSEYMNAGTLFEPNYEALSDAEPDLIVAGGRMRDAYDKLSAIAPTVSLNIDSNNFVASLAQRMQQIGVIFGKEKEAQQKLDAFNQQAEQVKAKAAGAGSAMVLMIGGGKLYSYNPNSRFGFIFGVLGFTPAAVLPKEGLHGNIVSAEFLLQYNPDWLFVVSRDSAIGSGEAESARQVLNNPLVHKTTAWQKNQIVYLDSAALYLAGGLQSYSRMMDDVAKALDQHPAR</sequence>
<dbReference type="Pfam" id="PF01497">
    <property type="entry name" value="Peripla_BP_2"/>
    <property type="match status" value="1"/>
</dbReference>
<reference evidence="8 9" key="1">
    <citation type="submission" date="2020-03" db="EMBL/GenBank/DDBJ databases">
        <authorList>
            <person name="Bakhshi Ganjeh M."/>
        </authorList>
    </citation>
    <scope>NUCLEOTIDE SEQUENCE [LARGE SCALE GENOMIC DNA]</scope>
    <source>
        <strain evidence="9">Iran 50</strain>
    </source>
</reference>
<organism evidence="8 9">
    <name type="scientific">Brenneria izadpanahii</name>
    <dbReference type="NCBI Taxonomy" id="2722756"/>
    <lineage>
        <taxon>Bacteria</taxon>
        <taxon>Pseudomonadati</taxon>
        <taxon>Pseudomonadota</taxon>
        <taxon>Gammaproteobacteria</taxon>
        <taxon>Enterobacterales</taxon>
        <taxon>Pectobacteriaceae</taxon>
        <taxon>Brenneria</taxon>
    </lineage>
</organism>
<evidence type="ECO:0000259" key="7">
    <source>
        <dbReference type="PROSITE" id="PS50983"/>
    </source>
</evidence>
<dbReference type="EMBL" id="CP050854">
    <property type="protein sequence ID" value="QTF08291.1"/>
    <property type="molecule type" value="Genomic_DNA"/>
</dbReference>
<dbReference type="PANTHER" id="PTHR30532">
    <property type="entry name" value="IRON III DICITRATE-BINDING PERIPLASMIC PROTEIN"/>
    <property type="match status" value="1"/>
</dbReference>
<keyword evidence="4" id="KW-0410">Iron transport</keyword>
<evidence type="ECO:0000256" key="4">
    <source>
        <dbReference type="ARBA" id="ARBA00022496"/>
    </source>
</evidence>
<keyword evidence="3" id="KW-0813">Transport</keyword>
<dbReference type="InterPro" id="IPR033870">
    <property type="entry name" value="FatB"/>
</dbReference>
<evidence type="ECO:0000313" key="8">
    <source>
        <dbReference type="EMBL" id="QTF08291.1"/>
    </source>
</evidence>
<feature type="domain" description="Fe/B12 periplasmic-binding" evidence="7">
    <location>
        <begin position="50"/>
        <end position="313"/>
    </location>
</feature>
<evidence type="ECO:0000313" key="9">
    <source>
        <dbReference type="Proteomes" id="UP000671960"/>
    </source>
</evidence>
<keyword evidence="4" id="KW-0406">Ion transport</keyword>
<name>A0ABX7URK1_9GAMM</name>
<gene>
    <name evidence="8" type="ORF">HC231_10495</name>
</gene>
<evidence type="ECO:0000256" key="6">
    <source>
        <dbReference type="SAM" id="SignalP"/>
    </source>
</evidence>
<keyword evidence="5 6" id="KW-0732">Signal</keyword>
<dbReference type="CDD" id="cd01140">
    <property type="entry name" value="FatB"/>
    <property type="match status" value="1"/>
</dbReference>
<dbReference type="Proteomes" id="UP000671960">
    <property type="component" value="Chromosome"/>
</dbReference>
<protein>
    <submittedName>
        <fullName evidence="8">Siderophore ABC transporter substrate-binding protein</fullName>
    </submittedName>
</protein>
<dbReference type="PROSITE" id="PS50983">
    <property type="entry name" value="FE_B12_PBP"/>
    <property type="match status" value="1"/>
</dbReference>
<evidence type="ECO:0000256" key="2">
    <source>
        <dbReference type="ARBA" id="ARBA00008814"/>
    </source>
</evidence>
<dbReference type="InterPro" id="IPR051313">
    <property type="entry name" value="Bact_iron-sidero_bind"/>
</dbReference>
<accession>A0ABX7URK1</accession>
<dbReference type="Gene3D" id="3.40.50.1980">
    <property type="entry name" value="Nitrogenase molybdenum iron protein domain"/>
    <property type="match status" value="2"/>
</dbReference>
<dbReference type="InterPro" id="IPR002491">
    <property type="entry name" value="ABC_transptr_periplasmic_BD"/>
</dbReference>
<dbReference type="PANTHER" id="PTHR30532:SF28">
    <property type="entry name" value="PETROBACTIN-BINDING PROTEIN YCLQ"/>
    <property type="match status" value="1"/>
</dbReference>
<comment type="similarity">
    <text evidence="2">Belongs to the bacterial solute-binding protein 8 family.</text>
</comment>
<proteinExistence type="inferred from homology"/>
<comment type="subcellular location">
    <subcellularLocation>
        <location evidence="1">Cell envelope</location>
    </subcellularLocation>
</comment>
<evidence type="ECO:0000256" key="1">
    <source>
        <dbReference type="ARBA" id="ARBA00004196"/>
    </source>
</evidence>
<feature type="chain" id="PRO_5046719875" evidence="6">
    <location>
        <begin position="23"/>
        <end position="315"/>
    </location>
</feature>
<evidence type="ECO:0000256" key="5">
    <source>
        <dbReference type="ARBA" id="ARBA00022729"/>
    </source>
</evidence>
<keyword evidence="4" id="KW-0408">Iron</keyword>
<evidence type="ECO:0000256" key="3">
    <source>
        <dbReference type="ARBA" id="ARBA00022448"/>
    </source>
</evidence>